<dbReference type="PANTHER" id="PTHR30238">
    <property type="entry name" value="MEMBRANE BOUND PREDICTED REDOX MODULATOR"/>
    <property type="match status" value="1"/>
</dbReference>
<gene>
    <name evidence="7" type="ORF">DU000_12325</name>
</gene>
<comment type="caution">
    <text evidence="7">The sequence shown here is derived from an EMBL/GenBank/DDBJ whole genome shotgun (WGS) entry which is preliminary data.</text>
</comment>
<evidence type="ECO:0000256" key="1">
    <source>
        <dbReference type="ARBA" id="ARBA00004141"/>
    </source>
</evidence>
<accession>A0A368KYK3</accession>
<evidence type="ECO:0000256" key="3">
    <source>
        <dbReference type="ARBA" id="ARBA00022692"/>
    </source>
</evidence>
<keyword evidence="8" id="KW-1185">Reference proteome</keyword>
<dbReference type="AlphaFoldDB" id="A0A368KYK3"/>
<dbReference type="Pfam" id="PF03741">
    <property type="entry name" value="TerC"/>
    <property type="match status" value="1"/>
</dbReference>
<feature type="transmembrane region" description="Helical" evidence="6">
    <location>
        <begin position="168"/>
        <end position="186"/>
    </location>
</feature>
<comment type="similarity">
    <text evidence="2">Belongs to the TerC family.</text>
</comment>
<evidence type="ECO:0000256" key="4">
    <source>
        <dbReference type="ARBA" id="ARBA00022989"/>
    </source>
</evidence>
<dbReference type="GO" id="GO:0016020">
    <property type="term" value="C:membrane"/>
    <property type="evidence" value="ECO:0007669"/>
    <property type="project" value="UniProtKB-SubCell"/>
</dbReference>
<evidence type="ECO:0000256" key="5">
    <source>
        <dbReference type="ARBA" id="ARBA00023136"/>
    </source>
</evidence>
<dbReference type="PANTHER" id="PTHR30238:SF4">
    <property type="entry name" value="SLL1022 PROTEIN"/>
    <property type="match status" value="1"/>
</dbReference>
<comment type="subcellular location">
    <subcellularLocation>
        <location evidence="1">Membrane</location>
        <topology evidence="1">Multi-pass membrane protein</topology>
    </subcellularLocation>
</comment>
<keyword evidence="4 6" id="KW-1133">Transmembrane helix</keyword>
<feature type="transmembrane region" description="Helical" evidence="6">
    <location>
        <begin position="206"/>
        <end position="224"/>
    </location>
</feature>
<organism evidence="7 8">
    <name type="scientific">Parvibium lacunae</name>
    <dbReference type="NCBI Taxonomy" id="1888893"/>
    <lineage>
        <taxon>Bacteria</taxon>
        <taxon>Pseudomonadati</taxon>
        <taxon>Pseudomonadota</taxon>
        <taxon>Betaproteobacteria</taxon>
        <taxon>Burkholderiales</taxon>
        <taxon>Alcaligenaceae</taxon>
        <taxon>Parvibium</taxon>
    </lineage>
</organism>
<evidence type="ECO:0000256" key="2">
    <source>
        <dbReference type="ARBA" id="ARBA00007511"/>
    </source>
</evidence>
<feature type="transmembrane region" description="Helical" evidence="6">
    <location>
        <begin position="140"/>
        <end position="161"/>
    </location>
</feature>
<dbReference type="InterPro" id="IPR005496">
    <property type="entry name" value="Integral_membrane_TerC"/>
</dbReference>
<keyword evidence="5 6" id="KW-0472">Membrane</keyword>
<dbReference type="NCBIfam" id="TIGR03717">
    <property type="entry name" value="R_switched_YjbE"/>
    <property type="match status" value="1"/>
</dbReference>
<dbReference type="InterPro" id="IPR022301">
    <property type="entry name" value="Integral_membrane_YjbE"/>
</dbReference>
<dbReference type="RefSeq" id="WP_114403712.1">
    <property type="nucleotide sequence ID" value="NZ_QPGB01000007.1"/>
</dbReference>
<reference evidence="7 8" key="1">
    <citation type="journal article" date="2018" name="Int. J. Syst. Evol. Microbiol.">
        <title>Parvibium lacunae gen. nov., sp. nov., a new member of the family Alcaligenaceae isolated from a freshwater pond.</title>
        <authorList>
            <person name="Chen W.M."/>
            <person name="Xie P.B."/>
            <person name="Hsu M.Y."/>
            <person name="Sheu S.Y."/>
        </authorList>
    </citation>
    <scope>NUCLEOTIDE SEQUENCE [LARGE SCALE GENOMIC DNA]</scope>
    <source>
        <strain evidence="7 8">KMB9</strain>
    </source>
</reference>
<feature type="transmembrane region" description="Helical" evidence="6">
    <location>
        <begin position="12"/>
        <end position="34"/>
    </location>
</feature>
<feature type="transmembrane region" description="Helical" evidence="6">
    <location>
        <begin position="46"/>
        <end position="66"/>
    </location>
</feature>
<sequence length="236" mass="25149">MDMLNSPLFWLALAKIMWVNILLSGDNAVVIALAARNLPPKQQKNAILFGSAAAIIMRVVLTIFAVKMLQWPFLKLIGSVLLIWIGIQLMLPEEEGGHGDAADNLLQAIKTILIADLVMSLDNVIAVAAAADAAPPEAKMTLLVLGLGLSIPLIIFGSTLILKVMDRFPVIITLGAALLGFVAGEMLVGDPIIPAAWAHTLHQFEYVIAGGCAILVVVLGTYFAKRKHRSASTTPA</sequence>
<protein>
    <submittedName>
        <fullName evidence="7">TerC family protein</fullName>
    </submittedName>
</protein>
<dbReference type="Proteomes" id="UP000252357">
    <property type="component" value="Unassembled WGS sequence"/>
</dbReference>
<evidence type="ECO:0000313" key="7">
    <source>
        <dbReference type="EMBL" id="RCS56503.1"/>
    </source>
</evidence>
<name>A0A368KYK3_9BURK</name>
<keyword evidence="3 6" id="KW-0812">Transmembrane</keyword>
<proteinExistence type="inferred from homology"/>
<dbReference type="OrthoDB" id="5295733at2"/>
<feature type="transmembrane region" description="Helical" evidence="6">
    <location>
        <begin position="72"/>
        <end position="91"/>
    </location>
</feature>
<evidence type="ECO:0000313" key="8">
    <source>
        <dbReference type="Proteomes" id="UP000252357"/>
    </source>
</evidence>
<evidence type="ECO:0000256" key="6">
    <source>
        <dbReference type="SAM" id="Phobius"/>
    </source>
</evidence>
<dbReference type="EMBL" id="QPGB01000007">
    <property type="protein sequence ID" value="RCS56503.1"/>
    <property type="molecule type" value="Genomic_DNA"/>
</dbReference>